<dbReference type="PROSITE" id="PS51155">
    <property type="entry name" value="CHIT_BIND_RR_2"/>
    <property type="match status" value="1"/>
</dbReference>
<dbReference type="GO" id="GO:0008010">
    <property type="term" value="F:structural constituent of chitin-based larval cuticle"/>
    <property type="evidence" value="ECO:0007669"/>
    <property type="project" value="TreeGrafter"/>
</dbReference>
<keyword evidence="1" id="KW-0193">Cuticle</keyword>
<dbReference type="Proteomes" id="UP000694867">
    <property type="component" value="Unplaced"/>
</dbReference>
<dbReference type="GO" id="GO:0062129">
    <property type="term" value="C:chitin-based extracellular matrix"/>
    <property type="evidence" value="ECO:0007669"/>
    <property type="project" value="TreeGrafter"/>
</dbReference>
<dbReference type="AlphaFoldDB" id="A0AAJ7L5B0"/>
<dbReference type="PANTHER" id="PTHR10380">
    <property type="entry name" value="CUTICLE PROTEIN"/>
    <property type="match status" value="1"/>
</dbReference>
<organism evidence="2 3">
    <name type="scientific">Galendromus occidentalis</name>
    <name type="common">western predatory mite</name>
    <dbReference type="NCBI Taxonomy" id="34638"/>
    <lineage>
        <taxon>Eukaryota</taxon>
        <taxon>Metazoa</taxon>
        <taxon>Ecdysozoa</taxon>
        <taxon>Arthropoda</taxon>
        <taxon>Chelicerata</taxon>
        <taxon>Arachnida</taxon>
        <taxon>Acari</taxon>
        <taxon>Parasitiformes</taxon>
        <taxon>Mesostigmata</taxon>
        <taxon>Gamasina</taxon>
        <taxon>Phytoseioidea</taxon>
        <taxon>Phytoseiidae</taxon>
        <taxon>Typhlodrominae</taxon>
        <taxon>Galendromus</taxon>
    </lineage>
</organism>
<dbReference type="InterPro" id="IPR050468">
    <property type="entry name" value="Cuticle_Struct_Prot"/>
</dbReference>
<dbReference type="Pfam" id="PF00379">
    <property type="entry name" value="Chitin_bind_4"/>
    <property type="match status" value="1"/>
</dbReference>
<dbReference type="GeneID" id="108864663"/>
<evidence type="ECO:0000256" key="1">
    <source>
        <dbReference type="PROSITE-ProRule" id="PRU00497"/>
    </source>
</evidence>
<dbReference type="PRINTS" id="PR00947">
    <property type="entry name" value="CUTICLE"/>
</dbReference>
<keyword evidence="2" id="KW-1185">Reference proteome</keyword>
<reference evidence="3" key="1">
    <citation type="submission" date="2025-08" db="UniProtKB">
        <authorList>
            <consortium name="RefSeq"/>
        </authorList>
    </citation>
    <scope>IDENTIFICATION</scope>
</reference>
<accession>A0AAJ7L5B0</accession>
<gene>
    <name evidence="3" type="primary">LOC108864663</name>
</gene>
<evidence type="ECO:0000313" key="2">
    <source>
        <dbReference type="Proteomes" id="UP000694867"/>
    </source>
</evidence>
<proteinExistence type="predicted"/>
<sequence>MCLCLGLLAPVRAQKIFESNYETPNAKHYRSEDGLGNFNFGYDIDEGSSGSFRRESGNAQGVRQGSYGFREADGRVRVVNWIADSYGFRVSIRTNEPGVVASSPADASFNGAPHVYSKDTLGVPLPTEDKTHDFAPPSNSIEQKPTYQRAPAVYAKPVFGARIPYAAQSPKEFDKAGSSRATVFTPYSVHSF</sequence>
<name>A0AAJ7L5B0_9ACAR</name>
<dbReference type="RefSeq" id="XP_018496261.1">
    <property type="nucleotide sequence ID" value="XM_018640745.1"/>
</dbReference>
<protein>
    <submittedName>
        <fullName evidence="3">Cuticle protein 16.8-like</fullName>
    </submittedName>
</protein>
<evidence type="ECO:0000313" key="3">
    <source>
        <dbReference type="RefSeq" id="XP_018496261.1"/>
    </source>
</evidence>
<dbReference type="KEGG" id="goe:108864663"/>
<dbReference type="InterPro" id="IPR000618">
    <property type="entry name" value="Insect_cuticle"/>
</dbReference>